<evidence type="ECO:0000313" key="2">
    <source>
        <dbReference type="EMBL" id="PXY40585.1"/>
    </source>
</evidence>
<keyword evidence="1" id="KW-0812">Transmembrane</keyword>
<feature type="transmembrane region" description="Helical" evidence="1">
    <location>
        <begin position="20"/>
        <end position="39"/>
    </location>
</feature>
<organism evidence="2 3">
    <name type="scientific">Flavobacterium cheongpyeongense</name>
    <dbReference type="NCBI Taxonomy" id="2212651"/>
    <lineage>
        <taxon>Bacteria</taxon>
        <taxon>Pseudomonadati</taxon>
        <taxon>Bacteroidota</taxon>
        <taxon>Flavobacteriia</taxon>
        <taxon>Flavobacteriales</taxon>
        <taxon>Flavobacteriaceae</taxon>
        <taxon>Flavobacterium</taxon>
    </lineage>
</organism>
<keyword evidence="1" id="KW-1133">Transmembrane helix</keyword>
<keyword evidence="1" id="KW-0472">Membrane</keyword>
<evidence type="ECO:0000256" key="1">
    <source>
        <dbReference type="SAM" id="Phobius"/>
    </source>
</evidence>
<name>A0A2V4BNK0_9FLAO</name>
<keyword evidence="3" id="KW-1185">Reference proteome</keyword>
<evidence type="ECO:0000313" key="3">
    <source>
        <dbReference type="Proteomes" id="UP000247903"/>
    </source>
</evidence>
<proteinExistence type="predicted"/>
<dbReference type="AlphaFoldDB" id="A0A2V4BNK0"/>
<sequence length="62" mass="7493">MKNFEKMLRHLFLCAIKIKTGIYTVVISLLKELFCNLLMIQIMENRKRKVKWFCKFGNLKVQ</sequence>
<reference evidence="2 3" key="1">
    <citation type="submission" date="2018-05" db="EMBL/GenBank/DDBJ databases">
        <title>Flavobacterium sp. strain IMCC34759, incomplete genome.</title>
        <authorList>
            <person name="Joung Y."/>
            <person name="Cho J."/>
        </authorList>
    </citation>
    <scope>NUCLEOTIDE SEQUENCE [LARGE SCALE GENOMIC DNA]</scope>
    <source>
        <strain evidence="2 3">IMCC34759</strain>
    </source>
</reference>
<dbReference type="EMBL" id="QJHK01000009">
    <property type="protein sequence ID" value="PXY40585.1"/>
    <property type="molecule type" value="Genomic_DNA"/>
</dbReference>
<protein>
    <submittedName>
        <fullName evidence="2">Uncharacterized protein</fullName>
    </submittedName>
</protein>
<gene>
    <name evidence="2" type="ORF">DMB65_11780</name>
</gene>
<accession>A0A2V4BNK0</accession>
<dbReference type="Proteomes" id="UP000247903">
    <property type="component" value="Unassembled WGS sequence"/>
</dbReference>
<comment type="caution">
    <text evidence="2">The sequence shown here is derived from an EMBL/GenBank/DDBJ whole genome shotgun (WGS) entry which is preliminary data.</text>
</comment>